<name>A0ABV7FAE8_9GAMM</name>
<dbReference type="Proteomes" id="UP001595555">
    <property type="component" value="Unassembled WGS sequence"/>
</dbReference>
<protein>
    <submittedName>
        <fullName evidence="1">TIGR02444 family protein</fullName>
    </submittedName>
</protein>
<keyword evidence="2" id="KW-1185">Reference proteome</keyword>
<dbReference type="NCBIfam" id="TIGR02444">
    <property type="entry name" value="TIGR02444 family protein"/>
    <property type="match status" value="1"/>
</dbReference>
<accession>A0ABV7FAE8</accession>
<gene>
    <name evidence="1" type="ORF">ACFODX_03155</name>
</gene>
<dbReference type="RefSeq" id="WP_378115978.1">
    <property type="nucleotide sequence ID" value="NZ_JBHRTF010000002.1"/>
</dbReference>
<dbReference type="InterPro" id="IPR012659">
    <property type="entry name" value="CHP02444"/>
</dbReference>
<dbReference type="Pfam" id="PF09523">
    <property type="entry name" value="DUF2390"/>
    <property type="match status" value="1"/>
</dbReference>
<evidence type="ECO:0000313" key="1">
    <source>
        <dbReference type="EMBL" id="MFC3114539.1"/>
    </source>
</evidence>
<sequence>MPTPATLASLWDFSLALYAQPGVAEACLRLQDEQGINVNLLLWCVWLECKGLALDTTRLQDAERRIRGWDHHYVVPLRHLRRRLKAEFGTGDTAIDALRKQIQQAELAAEQQVQWQLQALTQQWMEQTQAGEAAPTAVDSGAMDGKNLRRYLDNAGVNRGAIDSLLQCLTGALRNI</sequence>
<reference evidence="2" key="1">
    <citation type="journal article" date="2019" name="Int. J. Syst. Evol. Microbiol.">
        <title>The Global Catalogue of Microorganisms (GCM) 10K type strain sequencing project: providing services to taxonomists for standard genome sequencing and annotation.</title>
        <authorList>
            <consortium name="The Broad Institute Genomics Platform"/>
            <consortium name="The Broad Institute Genome Sequencing Center for Infectious Disease"/>
            <person name="Wu L."/>
            <person name="Ma J."/>
        </authorList>
    </citation>
    <scope>NUCLEOTIDE SEQUENCE [LARGE SCALE GENOMIC DNA]</scope>
    <source>
        <strain evidence="2">KCTC 52237</strain>
    </source>
</reference>
<dbReference type="EMBL" id="JBHRTF010000002">
    <property type="protein sequence ID" value="MFC3114539.1"/>
    <property type="molecule type" value="Genomic_DNA"/>
</dbReference>
<comment type="caution">
    <text evidence="1">The sequence shown here is derived from an EMBL/GenBank/DDBJ whole genome shotgun (WGS) entry which is preliminary data.</text>
</comment>
<organism evidence="1 2">
    <name type="scientific">Cellvibrio fontiphilus</name>
    <dbReference type="NCBI Taxonomy" id="1815559"/>
    <lineage>
        <taxon>Bacteria</taxon>
        <taxon>Pseudomonadati</taxon>
        <taxon>Pseudomonadota</taxon>
        <taxon>Gammaproteobacteria</taxon>
        <taxon>Cellvibrionales</taxon>
        <taxon>Cellvibrionaceae</taxon>
        <taxon>Cellvibrio</taxon>
    </lineage>
</organism>
<evidence type="ECO:0000313" key="2">
    <source>
        <dbReference type="Proteomes" id="UP001595555"/>
    </source>
</evidence>
<proteinExistence type="predicted"/>